<protein>
    <submittedName>
        <fullName evidence="3">SDR family oxidoreductase</fullName>
    </submittedName>
</protein>
<keyword evidence="4" id="KW-1185">Reference proteome</keyword>
<reference evidence="4" key="1">
    <citation type="journal article" date="2019" name="Int. J. Syst. Evol. Microbiol.">
        <title>The Global Catalogue of Microorganisms (GCM) 10K type strain sequencing project: providing services to taxonomists for standard genome sequencing and annotation.</title>
        <authorList>
            <consortium name="The Broad Institute Genomics Platform"/>
            <consortium name="The Broad Institute Genome Sequencing Center for Infectious Disease"/>
            <person name="Wu L."/>
            <person name="Ma J."/>
        </authorList>
    </citation>
    <scope>NUCLEOTIDE SEQUENCE [LARGE SCALE GENOMIC DNA]</scope>
    <source>
        <strain evidence="4">CGMCC 4.1434</strain>
    </source>
</reference>
<dbReference type="PROSITE" id="PS00061">
    <property type="entry name" value="ADH_SHORT"/>
    <property type="match status" value="1"/>
</dbReference>
<dbReference type="PANTHER" id="PTHR24321">
    <property type="entry name" value="DEHYDROGENASES, SHORT CHAIN"/>
    <property type="match status" value="1"/>
</dbReference>
<accession>A0ABW0TRG7</accession>
<proteinExistence type="inferred from homology"/>
<dbReference type="InterPro" id="IPR020904">
    <property type="entry name" value="Sc_DH/Rdtase_CS"/>
</dbReference>
<sequence length="246" mass="25904">MKLLDKVAIITGAASGIGKATAEQFSKEGATVVIADLPTSPGLEVAREIEASGGRAKFIACDVTKAEQMNNLAEETFKTFGKIDIMYNNAGLGTKATPIEEVTDEYYDRLMAVNLKGVFLGTRAVAPYMKKAGKGVIISTGSTAAVRARPENGVYGATKGAVTTFSKSIALELAPFGIRVNVVHPAITNTPLATAEDIKFYEDEKIIPLGRIAQPMDTAKAVAFLASDEASLITGVELEVDGGRCI</sequence>
<dbReference type="PANTHER" id="PTHR24321:SF8">
    <property type="entry name" value="ESTRADIOL 17-BETA-DEHYDROGENASE 8-RELATED"/>
    <property type="match status" value="1"/>
</dbReference>
<dbReference type="InterPro" id="IPR036291">
    <property type="entry name" value="NAD(P)-bd_dom_sf"/>
</dbReference>
<dbReference type="SUPFAM" id="SSF51735">
    <property type="entry name" value="NAD(P)-binding Rossmann-fold domains"/>
    <property type="match status" value="1"/>
</dbReference>
<keyword evidence="2" id="KW-0560">Oxidoreductase</keyword>
<evidence type="ECO:0000313" key="4">
    <source>
        <dbReference type="Proteomes" id="UP001596109"/>
    </source>
</evidence>
<evidence type="ECO:0000313" key="3">
    <source>
        <dbReference type="EMBL" id="MFC5591459.1"/>
    </source>
</evidence>
<name>A0ABW0TRG7_9BACL</name>
<dbReference type="Proteomes" id="UP001596109">
    <property type="component" value="Unassembled WGS sequence"/>
</dbReference>
<dbReference type="InterPro" id="IPR002347">
    <property type="entry name" value="SDR_fam"/>
</dbReference>
<comment type="similarity">
    <text evidence="1">Belongs to the short-chain dehydrogenases/reductases (SDR) family.</text>
</comment>
<dbReference type="NCBIfam" id="NF005559">
    <property type="entry name" value="PRK07231.1"/>
    <property type="match status" value="1"/>
</dbReference>
<evidence type="ECO:0000256" key="1">
    <source>
        <dbReference type="ARBA" id="ARBA00006484"/>
    </source>
</evidence>
<dbReference type="PRINTS" id="PR00081">
    <property type="entry name" value="GDHRDH"/>
</dbReference>
<organism evidence="3 4">
    <name type="scientific">Sporosarcina soli</name>
    <dbReference type="NCBI Taxonomy" id="334736"/>
    <lineage>
        <taxon>Bacteria</taxon>
        <taxon>Bacillati</taxon>
        <taxon>Bacillota</taxon>
        <taxon>Bacilli</taxon>
        <taxon>Bacillales</taxon>
        <taxon>Caryophanaceae</taxon>
        <taxon>Sporosarcina</taxon>
    </lineage>
</organism>
<dbReference type="Pfam" id="PF13561">
    <property type="entry name" value="adh_short_C2"/>
    <property type="match status" value="1"/>
</dbReference>
<dbReference type="PRINTS" id="PR00080">
    <property type="entry name" value="SDRFAMILY"/>
</dbReference>
<dbReference type="RefSeq" id="WP_381439282.1">
    <property type="nucleotide sequence ID" value="NZ_JBHSNO010000016.1"/>
</dbReference>
<dbReference type="EMBL" id="JBHSNO010000016">
    <property type="protein sequence ID" value="MFC5591459.1"/>
    <property type="molecule type" value="Genomic_DNA"/>
</dbReference>
<comment type="caution">
    <text evidence="3">The sequence shown here is derived from an EMBL/GenBank/DDBJ whole genome shotgun (WGS) entry which is preliminary data.</text>
</comment>
<evidence type="ECO:0000256" key="2">
    <source>
        <dbReference type="ARBA" id="ARBA00023002"/>
    </source>
</evidence>
<dbReference type="Gene3D" id="3.40.50.720">
    <property type="entry name" value="NAD(P)-binding Rossmann-like Domain"/>
    <property type="match status" value="1"/>
</dbReference>
<gene>
    <name evidence="3" type="ORF">ACFPRA_21470</name>
</gene>